<dbReference type="GeneID" id="55966898"/>
<dbReference type="InterPro" id="IPR013149">
    <property type="entry name" value="ADH-like_C"/>
</dbReference>
<dbReference type="RefSeq" id="XP_035325583.1">
    <property type="nucleotide sequence ID" value="XM_035462653.1"/>
</dbReference>
<dbReference type="PANTHER" id="PTHR45033:SF2">
    <property type="entry name" value="ZINC-TYPE ALCOHOL DEHYDROGENASE-LIKE PROTEIN C1773.06C"/>
    <property type="match status" value="1"/>
</dbReference>
<evidence type="ECO:0000313" key="3">
    <source>
        <dbReference type="Proteomes" id="UP000749293"/>
    </source>
</evidence>
<dbReference type="CDD" id="cd08276">
    <property type="entry name" value="MDR7"/>
    <property type="match status" value="1"/>
</dbReference>
<name>A0A9P5D7S6_9HYPO</name>
<dbReference type="InterPro" id="IPR011032">
    <property type="entry name" value="GroES-like_sf"/>
</dbReference>
<reference evidence="2" key="1">
    <citation type="submission" date="2020-03" db="EMBL/GenBank/DDBJ databases">
        <title>Site-based positive gene gene selection in Geosmithia morbida across the United States reveals a broad range of putative effectors and factors for local host and environmental adapation.</title>
        <authorList>
            <person name="Onufrak A."/>
            <person name="Murdoch R.W."/>
            <person name="Gazis R."/>
            <person name="Huff M."/>
            <person name="Staton M."/>
            <person name="Klingeman W."/>
            <person name="Hadziabdic D."/>
        </authorList>
    </citation>
    <scope>NUCLEOTIDE SEQUENCE</scope>
    <source>
        <strain evidence="2">1262</strain>
    </source>
</reference>
<dbReference type="EMBL" id="JAANYQ010000001">
    <property type="protein sequence ID" value="KAF4126931.1"/>
    <property type="molecule type" value="Genomic_DNA"/>
</dbReference>
<dbReference type="Pfam" id="PF00107">
    <property type="entry name" value="ADH_zinc_N"/>
    <property type="match status" value="1"/>
</dbReference>
<gene>
    <name evidence="2" type="ORF">GMORB2_0668</name>
</gene>
<organism evidence="2 3">
    <name type="scientific">Geosmithia morbida</name>
    <dbReference type="NCBI Taxonomy" id="1094350"/>
    <lineage>
        <taxon>Eukaryota</taxon>
        <taxon>Fungi</taxon>
        <taxon>Dikarya</taxon>
        <taxon>Ascomycota</taxon>
        <taxon>Pezizomycotina</taxon>
        <taxon>Sordariomycetes</taxon>
        <taxon>Hypocreomycetidae</taxon>
        <taxon>Hypocreales</taxon>
        <taxon>Bionectriaceae</taxon>
        <taxon>Geosmithia</taxon>
    </lineage>
</organism>
<dbReference type="Gene3D" id="3.40.50.720">
    <property type="entry name" value="NAD(P)-binding Rossmann-like Domain"/>
    <property type="match status" value="1"/>
</dbReference>
<dbReference type="Gene3D" id="3.90.180.10">
    <property type="entry name" value="Medium-chain alcohol dehydrogenases, catalytic domain"/>
    <property type="match status" value="1"/>
</dbReference>
<dbReference type="InterPro" id="IPR052711">
    <property type="entry name" value="Zinc_ADH-like"/>
</dbReference>
<dbReference type="InterPro" id="IPR036291">
    <property type="entry name" value="NAD(P)-bd_dom_sf"/>
</dbReference>
<feature type="domain" description="Enoyl reductase (ER)" evidence="1">
    <location>
        <begin position="19"/>
        <end position="347"/>
    </location>
</feature>
<dbReference type="SUPFAM" id="SSF50129">
    <property type="entry name" value="GroES-like"/>
    <property type="match status" value="1"/>
</dbReference>
<dbReference type="AlphaFoldDB" id="A0A9P5D7S6"/>
<dbReference type="SUPFAM" id="SSF51735">
    <property type="entry name" value="NAD(P)-binding Rossmann-fold domains"/>
    <property type="match status" value="1"/>
</dbReference>
<dbReference type="Proteomes" id="UP000749293">
    <property type="component" value="Unassembled WGS sequence"/>
</dbReference>
<dbReference type="PANTHER" id="PTHR45033">
    <property type="match status" value="1"/>
</dbReference>
<keyword evidence="3" id="KW-1185">Reference proteome</keyword>
<dbReference type="InterPro" id="IPR013154">
    <property type="entry name" value="ADH-like_N"/>
</dbReference>
<dbReference type="SMART" id="SM00829">
    <property type="entry name" value="PKS_ER"/>
    <property type="match status" value="1"/>
</dbReference>
<dbReference type="Pfam" id="PF08240">
    <property type="entry name" value="ADH_N"/>
    <property type="match status" value="1"/>
</dbReference>
<dbReference type="OrthoDB" id="3509362at2759"/>
<dbReference type="GO" id="GO:0016491">
    <property type="term" value="F:oxidoreductase activity"/>
    <property type="evidence" value="ECO:0007669"/>
    <property type="project" value="InterPro"/>
</dbReference>
<evidence type="ECO:0000259" key="1">
    <source>
        <dbReference type="SMART" id="SM00829"/>
    </source>
</evidence>
<evidence type="ECO:0000313" key="2">
    <source>
        <dbReference type="EMBL" id="KAF4126931.1"/>
    </source>
</evidence>
<comment type="caution">
    <text evidence="2">The sequence shown here is derived from an EMBL/GenBank/DDBJ whole genome shotgun (WGS) entry which is preliminary data.</text>
</comment>
<accession>A0A9P5D7S6</accession>
<sequence length="351" mass="37724">MPTPTHRQAWRRTDDYTKGTPKVKLVKEKLPLPLHPTSVLIKVHAVSLNYRDASIANGGNPWPVTENGVPGNDAAGEIVLVGDQVSLVSVGDRVAPITDSEYVTARSTGRSWLAADEDGTLATHFVFDEAKVTKLPGHLDWIQASVIPCAGTTAWSAIKGATVGQTVLIQGTCTGGVSVFAIKLARASGLRIILTSSSDEKLDRVKEHFGEPEIQTVNYRTHPEWQAEVLRLTDGTGVDLVVENGGSSSLVRSMECTRRGGTVSQVGYLGGSKPENLRGFVSTVIDRRLNIRGVNAGSKADQDDLMAAVSATGMTFEDIIDSTWSFDKADEAIEFVWQGKQIGKVVVSLDQ</sequence>
<protein>
    <submittedName>
        <fullName evidence="2">NADPH:quinone reductase or related Zn-dependent oxidoreductase</fullName>
    </submittedName>
</protein>
<dbReference type="InterPro" id="IPR020843">
    <property type="entry name" value="ER"/>
</dbReference>
<proteinExistence type="predicted"/>